<dbReference type="InterPro" id="IPR018037">
    <property type="entry name" value="FixH_proteobacterial"/>
</dbReference>
<organism evidence="2 3">
    <name type="scientific">Salinarimonas ramus</name>
    <dbReference type="NCBI Taxonomy" id="690164"/>
    <lineage>
        <taxon>Bacteria</taxon>
        <taxon>Pseudomonadati</taxon>
        <taxon>Pseudomonadota</taxon>
        <taxon>Alphaproteobacteria</taxon>
        <taxon>Hyphomicrobiales</taxon>
        <taxon>Salinarimonadaceae</taxon>
        <taxon>Salinarimonas</taxon>
    </lineage>
</organism>
<dbReference type="EMBL" id="BMMF01000014">
    <property type="protein sequence ID" value="GGK49867.1"/>
    <property type="molecule type" value="Genomic_DNA"/>
</dbReference>
<dbReference type="AlphaFoldDB" id="A0A917QGX2"/>
<dbReference type="Pfam" id="PF05751">
    <property type="entry name" value="FixH"/>
    <property type="match status" value="1"/>
</dbReference>
<name>A0A917QGX2_9HYPH</name>
<dbReference type="RefSeq" id="WP_188915137.1">
    <property type="nucleotide sequence ID" value="NZ_BMMF01000014.1"/>
</dbReference>
<keyword evidence="1" id="KW-0472">Membrane</keyword>
<protein>
    <submittedName>
        <fullName evidence="2">Nitrogen fixation protein FixH</fullName>
    </submittedName>
</protein>
<sequence>MSSPVTSRPDRLASDYVPGGSPLTGRKVLMIMVAFFGVIFAMNVVLLKLAATTFRGLEVESAYRAGQEYNDVLAESAAQRARAWAVDVRVARRADGLVAAVFAVSDPDGAPVAGLSGSARLAAPADTALDVEGVLVETGAGAYEAIFPEETDPGRWTLVTELSRDGDVLFRSRNRILLD</sequence>
<evidence type="ECO:0000313" key="3">
    <source>
        <dbReference type="Proteomes" id="UP000600449"/>
    </source>
</evidence>
<evidence type="ECO:0000256" key="1">
    <source>
        <dbReference type="SAM" id="Phobius"/>
    </source>
</evidence>
<keyword evidence="3" id="KW-1185">Reference proteome</keyword>
<dbReference type="InterPro" id="IPR008620">
    <property type="entry name" value="FixH"/>
</dbReference>
<dbReference type="Proteomes" id="UP000600449">
    <property type="component" value="Unassembled WGS sequence"/>
</dbReference>
<reference evidence="2 3" key="1">
    <citation type="journal article" date="2014" name="Int. J. Syst. Evol. Microbiol.">
        <title>Complete genome sequence of Corynebacterium casei LMG S-19264T (=DSM 44701T), isolated from a smear-ripened cheese.</title>
        <authorList>
            <consortium name="US DOE Joint Genome Institute (JGI-PGF)"/>
            <person name="Walter F."/>
            <person name="Albersmeier A."/>
            <person name="Kalinowski J."/>
            <person name="Ruckert C."/>
        </authorList>
    </citation>
    <scope>NUCLEOTIDE SEQUENCE [LARGE SCALE GENOMIC DNA]</scope>
    <source>
        <strain evidence="2 3">CGMCC 1.9161</strain>
    </source>
</reference>
<proteinExistence type="predicted"/>
<feature type="transmembrane region" description="Helical" evidence="1">
    <location>
        <begin position="28"/>
        <end position="47"/>
    </location>
</feature>
<keyword evidence="1" id="KW-1133">Transmembrane helix</keyword>
<accession>A0A917QGX2</accession>
<gene>
    <name evidence="2" type="primary">fixH</name>
    <name evidence="2" type="ORF">GCM10011322_41100</name>
</gene>
<comment type="caution">
    <text evidence="2">The sequence shown here is derived from an EMBL/GenBank/DDBJ whole genome shotgun (WGS) entry which is preliminary data.</text>
</comment>
<keyword evidence="1" id="KW-0812">Transmembrane</keyword>
<dbReference type="PIRSF" id="PIRSF011386">
    <property type="entry name" value="FixH"/>
    <property type="match status" value="1"/>
</dbReference>
<evidence type="ECO:0000313" key="2">
    <source>
        <dbReference type="EMBL" id="GGK49867.1"/>
    </source>
</evidence>